<organism evidence="7 8">
    <name type="scientific">Lachancea meyersii CBS 8951</name>
    <dbReference type="NCBI Taxonomy" id="1266667"/>
    <lineage>
        <taxon>Eukaryota</taxon>
        <taxon>Fungi</taxon>
        <taxon>Dikarya</taxon>
        <taxon>Ascomycota</taxon>
        <taxon>Saccharomycotina</taxon>
        <taxon>Saccharomycetes</taxon>
        <taxon>Saccharomycetales</taxon>
        <taxon>Saccharomycetaceae</taxon>
        <taxon>Lachancea</taxon>
    </lineage>
</organism>
<evidence type="ECO:0000313" key="8">
    <source>
        <dbReference type="Proteomes" id="UP000191144"/>
    </source>
</evidence>
<protein>
    <recommendedName>
        <fullName evidence="3 6">Genetic interactor of prohibitin 5, mitochondrial</fullName>
    </recommendedName>
</protein>
<dbReference type="Pfam" id="PF17053">
    <property type="entry name" value="GEP5"/>
    <property type="match status" value="1"/>
</dbReference>
<evidence type="ECO:0000313" key="7">
    <source>
        <dbReference type="EMBL" id="SCV00281.1"/>
    </source>
</evidence>
<evidence type="ECO:0000256" key="1">
    <source>
        <dbReference type="ARBA" id="ARBA00004173"/>
    </source>
</evidence>
<sequence>MKVNWPARNQNAMSKPCLDVLKALPLDVRTLKTLSEKLRSSSKPEELVSLLRQYELTRDTKTLENIIHRTYFQWSSTLPPHLHSFRKHYVELRNHWPYECHRSILFMESPKSQSLRFMWSNDSPRALTTMHYNLHSWASHEEQQPAPLANLQRTVLFHELFQHYMFLKRNPHLCKNRKTLAIPIVEIPMKPLGQTIPDSRIRNLFKRKVAYVWKVLAQENPPLSTSQEQCLAEIVDSPLPSSTVESRRSLQRMYRRACKGAYVIRPHSDLGLDIAESSLLKKL</sequence>
<comment type="function">
    <text evidence="5 6">Essential for respiratory growth and required for maintenance of mtDNA. Required for cell survival in the absence of prohibitins.</text>
</comment>
<proteinExistence type="inferred from homology"/>
<evidence type="ECO:0000256" key="5">
    <source>
        <dbReference type="ARBA" id="ARBA00025061"/>
    </source>
</evidence>
<comment type="subcellular location">
    <subcellularLocation>
        <location evidence="1 6">Mitochondrion</location>
    </subcellularLocation>
</comment>
<evidence type="ECO:0000256" key="2">
    <source>
        <dbReference type="ARBA" id="ARBA00008036"/>
    </source>
</evidence>
<evidence type="ECO:0000256" key="3">
    <source>
        <dbReference type="ARBA" id="ARBA00018341"/>
    </source>
</evidence>
<reference evidence="8" key="1">
    <citation type="submission" date="2016-03" db="EMBL/GenBank/DDBJ databases">
        <authorList>
            <person name="Devillers Hugo."/>
        </authorList>
    </citation>
    <scope>NUCLEOTIDE SEQUENCE [LARGE SCALE GENOMIC DNA]</scope>
</reference>
<keyword evidence="4 6" id="KW-0496">Mitochondrion</keyword>
<dbReference type="AlphaFoldDB" id="A0A1G4K8B6"/>
<gene>
    <name evidence="7" type="ORF">LAME_0G08702G</name>
</gene>
<keyword evidence="8" id="KW-1185">Reference proteome</keyword>
<evidence type="ECO:0000256" key="4">
    <source>
        <dbReference type="ARBA" id="ARBA00023128"/>
    </source>
</evidence>
<comment type="similarity">
    <text evidence="2 6">Belongs to the GEP5 family.</text>
</comment>
<evidence type="ECO:0000256" key="6">
    <source>
        <dbReference type="RuleBase" id="RU363007"/>
    </source>
</evidence>
<dbReference type="OrthoDB" id="4066262at2759"/>
<accession>A0A1G4K8B6</accession>
<dbReference type="InterPro" id="IPR031455">
    <property type="entry name" value="Gep5"/>
</dbReference>
<dbReference type="EMBL" id="LT598484">
    <property type="protein sequence ID" value="SCV00281.1"/>
    <property type="molecule type" value="Genomic_DNA"/>
</dbReference>
<dbReference type="GO" id="GO:0005739">
    <property type="term" value="C:mitochondrion"/>
    <property type="evidence" value="ECO:0007669"/>
    <property type="project" value="UniProtKB-SubCell"/>
</dbReference>
<name>A0A1G4K8B6_9SACH</name>
<dbReference type="Proteomes" id="UP000191144">
    <property type="component" value="Chromosome G"/>
</dbReference>